<evidence type="ECO:0000256" key="7">
    <source>
        <dbReference type="SAM" id="Phobius"/>
    </source>
</evidence>
<keyword evidence="4 7" id="KW-1133">Transmembrane helix</keyword>
<dbReference type="Proteomes" id="UP001519460">
    <property type="component" value="Unassembled WGS sequence"/>
</dbReference>
<feature type="transmembrane region" description="Helical" evidence="7">
    <location>
        <begin position="21"/>
        <end position="44"/>
    </location>
</feature>
<dbReference type="InterPro" id="IPR004299">
    <property type="entry name" value="MBOAT_fam"/>
</dbReference>
<feature type="transmembrane region" description="Helical" evidence="7">
    <location>
        <begin position="473"/>
        <end position="490"/>
    </location>
</feature>
<dbReference type="EMBL" id="JACVVK020000288">
    <property type="protein sequence ID" value="KAK7480112.1"/>
    <property type="molecule type" value="Genomic_DNA"/>
</dbReference>
<feature type="transmembrane region" description="Helical" evidence="7">
    <location>
        <begin position="64"/>
        <end position="90"/>
    </location>
</feature>
<keyword evidence="9" id="KW-1185">Reference proteome</keyword>
<feature type="transmembrane region" description="Helical" evidence="7">
    <location>
        <begin position="174"/>
        <end position="195"/>
    </location>
</feature>
<evidence type="ECO:0000256" key="5">
    <source>
        <dbReference type="ARBA" id="ARBA00023136"/>
    </source>
</evidence>
<reference evidence="8 9" key="1">
    <citation type="journal article" date="2023" name="Sci. Data">
        <title>Genome assembly of the Korean intertidal mud-creeper Batillaria attramentaria.</title>
        <authorList>
            <person name="Patra A.K."/>
            <person name="Ho P.T."/>
            <person name="Jun S."/>
            <person name="Lee S.J."/>
            <person name="Kim Y."/>
            <person name="Won Y.J."/>
        </authorList>
    </citation>
    <scope>NUCLEOTIDE SEQUENCE [LARGE SCALE GENOMIC DNA]</scope>
    <source>
        <strain evidence="8">Wonlab-2016</strain>
    </source>
</reference>
<keyword evidence="5 7" id="KW-0472">Membrane</keyword>
<proteinExistence type="predicted"/>
<dbReference type="GO" id="GO:0016020">
    <property type="term" value="C:membrane"/>
    <property type="evidence" value="ECO:0007669"/>
    <property type="project" value="UniProtKB-SubCell"/>
</dbReference>
<keyword evidence="2" id="KW-0808">Transferase</keyword>
<protein>
    <submittedName>
        <fullName evidence="8">Uncharacterized protein</fullName>
    </submittedName>
</protein>
<sequence length="504" mass="56982">MVARGEFYAGSKILQPLVSYVGLPLDQLNFLVCQIVGLLLAIPFRTVLSPASTSVTVRLTVELVAGLALSLFCFGQVWYLAGQAVVSYLLMKYGSPRWSQKAVFVFCMVYLSVAHILRQYYDYGGYTLDITGPMMIQTQKLTSLAFALSDGHRSDPSRMTADQKSQAIKEVPDLLSFFSFMFYFHGVMCGPLAFYSDYMAFIDGSYLTSFPSSKANGSAEESTKEHVNPMSNLNSCLAKKLVTAAVTGLIMVSLPSMICPPEGLRSEQTVAAPSSYREQHKWSYSGEEFFQKTFLQRSLYVLVCMTLAKQKYYFAWTLGESVNIAAGLGFNGYDNSGKPKWDLVENVDIWDVEMALSLKVNIDGWNKKTLVWLRRVVYDRAPKYQTLAVFAVSAFWHGFYPGYYLTFGTAALFTIAARQVRRNVRPYFQKSRNMRLLYDAITFMFTRMANAYITFPFMTLELMPTLHVYAAQYFWMHLAALAVVVYFTVLPPPKRPSQESIKQD</sequence>
<dbReference type="AlphaFoldDB" id="A0ABD0JYG4"/>
<evidence type="ECO:0000256" key="6">
    <source>
        <dbReference type="ARBA" id="ARBA00023315"/>
    </source>
</evidence>
<name>A0ABD0JYG4_9CAEN</name>
<dbReference type="InterPro" id="IPR049941">
    <property type="entry name" value="LPLAT_7/PORCN-like"/>
</dbReference>
<accession>A0ABD0JYG4</accession>
<gene>
    <name evidence="8" type="ORF">BaRGS_00028672</name>
</gene>
<dbReference type="Pfam" id="PF03062">
    <property type="entry name" value="MBOAT"/>
    <property type="match status" value="2"/>
</dbReference>
<feature type="transmembrane region" description="Helical" evidence="7">
    <location>
        <begin position="394"/>
        <end position="415"/>
    </location>
</feature>
<evidence type="ECO:0000256" key="2">
    <source>
        <dbReference type="ARBA" id="ARBA00022679"/>
    </source>
</evidence>
<comment type="subcellular location">
    <subcellularLocation>
        <location evidence="1">Membrane</location>
        <topology evidence="1">Multi-pass membrane protein</topology>
    </subcellularLocation>
</comment>
<dbReference type="PANTHER" id="PTHR13906">
    <property type="entry name" value="PORCUPINE"/>
    <property type="match status" value="1"/>
</dbReference>
<dbReference type="PANTHER" id="PTHR13906:SF4">
    <property type="entry name" value="LYSOPHOSPHOLIPID ACYLTRANSFERASE 6"/>
    <property type="match status" value="1"/>
</dbReference>
<evidence type="ECO:0000313" key="8">
    <source>
        <dbReference type="EMBL" id="KAK7480112.1"/>
    </source>
</evidence>
<comment type="caution">
    <text evidence="8">The sequence shown here is derived from an EMBL/GenBank/DDBJ whole genome shotgun (WGS) entry which is preliminary data.</text>
</comment>
<feature type="transmembrane region" description="Helical" evidence="7">
    <location>
        <begin position="102"/>
        <end position="121"/>
    </location>
</feature>
<feature type="transmembrane region" description="Helical" evidence="7">
    <location>
        <begin position="436"/>
        <end position="453"/>
    </location>
</feature>
<evidence type="ECO:0000256" key="3">
    <source>
        <dbReference type="ARBA" id="ARBA00022692"/>
    </source>
</evidence>
<dbReference type="GO" id="GO:0016746">
    <property type="term" value="F:acyltransferase activity"/>
    <property type="evidence" value="ECO:0007669"/>
    <property type="project" value="UniProtKB-KW"/>
</dbReference>
<evidence type="ECO:0000256" key="1">
    <source>
        <dbReference type="ARBA" id="ARBA00004141"/>
    </source>
</evidence>
<keyword evidence="6" id="KW-0012">Acyltransferase</keyword>
<organism evidence="8 9">
    <name type="scientific">Batillaria attramentaria</name>
    <dbReference type="NCBI Taxonomy" id="370345"/>
    <lineage>
        <taxon>Eukaryota</taxon>
        <taxon>Metazoa</taxon>
        <taxon>Spiralia</taxon>
        <taxon>Lophotrochozoa</taxon>
        <taxon>Mollusca</taxon>
        <taxon>Gastropoda</taxon>
        <taxon>Caenogastropoda</taxon>
        <taxon>Sorbeoconcha</taxon>
        <taxon>Cerithioidea</taxon>
        <taxon>Batillariidae</taxon>
        <taxon>Batillaria</taxon>
    </lineage>
</organism>
<keyword evidence="3 7" id="KW-0812">Transmembrane</keyword>
<evidence type="ECO:0000313" key="9">
    <source>
        <dbReference type="Proteomes" id="UP001519460"/>
    </source>
</evidence>
<evidence type="ECO:0000256" key="4">
    <source>
        <dbReference type="ARBA" id="ARBA00022989"/>
    </source>
</evidence>